<keyword evidence="2" id="KW-1185">Reference proteome</keyword>
<sequence>MKIIACLLCFLQYYHNALNALGLGDAGGLIKLGGAASALNPSQLSGVGSDPCKAFKTLGGLQSSGKAGNGAQALISGNTQGGLQNLIQAAQAKQQADQNMYKCQQLISALNGGGGSLNTANLGGNGMPNLGGGIPNLGGGGGVPNPVDGGLMSSLG</sequence>
<reference evidence="3" key="1">
    <citation type="submission" date="2022-11" db="UniProtKB">
        <authorList>
            <consortium name="WormBaseParasite"/>
        </authorList>
    </citation>
    <scope>IDENTIFICATION</scope>
</reference>
<dbReference type="WBParaSite" id="nRc.2.0.1.t21977-RA">
    <property type="protein sequence ID" value="nRc.2.0.1.t21977-RA"/>
    <property type="gene ID" value="nRc.2.0.1.g21977"/>
</dbReference>
<keyword evidence="1" id="KW-0732">Signal</keyword>
<proteinExistence type="predicted"/>
<organism evidence="2 3">
    <name type="scientific">Romanomermis culicivorax</name>
    <name type="common">Nematode worm</name>
    <dbReference type="NCBI Taxonomy" id="13658"/>
    <lineage>
        <taxon>Eukaryota</taxon>
        <taxon>Metazoa</taxon>
        <taxon>Ecdysozoa</taxon>
        <taxon>Nematoda</taxon>
        <taxon>Enoplea</taxon>
        <taxon>Dorylaimia</taxon>
        <taxon>Mermithida</taxon>
        <taxon>Mermithoidea</taxon>
        <taxon>Mermithidae</taxon>
        <taxon>Romanomermis</taxon>
    </lineage>
</organism>
<dbReference type="AlphaFoldDB" id="A0A915J684"/>
<evidence type="ECO:0000313" key="3">
    <source>
        <dbReference type="WBParaSite" id="nRc.2.0.1.t21977-RA"/>
    </source>
</evidence>
<feature type="chain" id="PRO_5037666426" evidence="1">
    <location>
        <begin position="20"/>
        <end position="156"/>
    </location>
</feature>
<protein>
    <submittedName>
        <fullName evidence="3">Uncharacterized protein</fullName>
    </submittedName>
</protein>
<evidence type="ECO:0000256" key="1">
    <source>
        <dbReference type="SAM" id="SignalP"/>
    </source>
</evidence>
<name>A0A915J684_ROMCU</name>
<dbReference type="Proteomes" id="UP000887565">
    <property type="component" value="Unplaced"/>
</dbReference>
<accession>A0A915J684</accession>
<feature type="signal peptide" evidence="1">
    <location>
        <begin position="1"/>
        <end position="19"/>
    </location>
</feature>
<evidence type="ECO:0000313" key="2">
    <source>
        <dbReference type="Proteomes" id="UP000887565"/>
    </source>
</evidence>